<dbReference type="SUPFAM" id="SSF50978">
    <property type="entry name" value="WD40 repeat-like"/>
    <property type="match status" value="2"/>
</dbReference>
<gene>
    <name evidence="3" type="ORF">AAHA92_22241</name>
</gene>
<feature type="repeat" description="WD" evidence="1">
    <location>
        <begin position="693"/>
        <end position="726"/>
    </location>
</feature>
<protein>
    <submittedName>
        <fullName evidence="3">Mitogen-activated protein kinase-binding protein 1 isoform X5</fullName>
    </submittedName>
</protein>
<comment type="caution">
    <text evidence="3">The sequence shown here is derived from an EMBL/GenBank/DDBJ whole genome shotgun (WGS) entry which is preliminary data.</text>
</comment>
<dbReference type="EMBL" id="JBEAFC010000008">
    <property type="protein sequence ID" value="KAL1545526.1"/>
    <property type="molecule type" value="Genomic_DNA"/>
</dbReference>
<dbReference type="SMART" id="SM00320">
    <property type="entry name" value="WD40"/>
    <property type="match status" value="12"/>
</dbReference>
<dbReference type="Proteomes" id="UP001567538">
    <property type="component" value="Unassembled WGS sequence"/>
</dbReference>
<dbReference type="AlphaFoldDB" id="A0ABD1GN13"/>
<reference evidence="3 4" key="1">
    <citation type="submission" date="2024-06" db="EMBL/GenBank/DDBJ databases">
        <title>A chromosome level genome sequence of Diviner's sage (Salvia divinorum).</title>
        <authorList>
            <person name="Ford S.A."/>
            <person name="Ro D.-K."/>
            <person name="Ness R.W."/>
            <person name="Phillips M.A."/>
        </authorList>
    </citation>
    <scope>NUCLEOTIDE SEQUENCE [LARGE SCALE GENOMIC DNA]</scope>
    <source>
        <strain evidence="3">SAF-2024a</strain>
        <tissue evidence="3">Leaf</tissue>
    </source>
</reference>
<keyword evidence="4" id="KW-1185">Reference proteome</keyword>
<keyword evidence="1" id="KW-0853">WD repeat</keyword>
<dbReference type="InterPro" id="IPR015943">
    <property type="entry name" value="WD40/YVTN_repeat-like_dom_sf"/>
</dbReference>
<name>A0ABD1GN13_SALDI</name>
<keyword evidence="3" id="KW-0418">Kinase</keyword>
<dbReference type="PANTHER" id="PTHR45589:SF1">
    <property type="entry name" value="WD REPEAT DOMAIN 62, ISOFORM G"/>
    <property type="match status" value="1"/>
</dbReference>
<sequence>MKRGRSRSKPTAPQNLILEEIIGLTIKNGNGMSSSISSSKCAYIAGCVVVLYDVVSGTQSHLLAPNRNPKPLSCVALSSDAGIVAAGESGHQPAVLIWNCETLAFKCEFKCHTYGVACVALSADGKYVVSAGLPRGGCICVWDWQNKVLAARVKSSSVSSPIASIEFSTDSKFIVAAEKNQLKFWRVRWSPVSRMSTRSVSLTLLRKVDLGPKELSFVAVTSHRCKSSSANRNQAAEQIPFYAVTKKGTLYMVCPGLQVNKSVELEVEKCYAISASTNLVACACNNGVVKLFASRSLEYAGGLCYVETKRCKESSSIDCEAESVHVEFQTLHAFPDAIACQFSTSEKLVVVYNDNSLYVWNINDVHNATRCCVLVSHSGCIWDIKNVPCENLHDPSLYCVAKGCSGGLSFTTCSADGNIRLWDLMVQSASSDSSLFHPGSDSSGRAMCLVSAGIFEIASVAKDISPHGFRAMAISSDGQHLAAGDCQGNIHIFNLHTSEYIFIQDAHSLEVLSLSFNLAGKDDFPSSEALENRLFLTSAGRDGLINLFDVSRNFNLQGSIDYHSSGITVVKVGPSGREILSCGADRSLVLHSLDVSDTGCKISCLHRIAANGIIYDVAVDRPMNVAVTVGDDKKINAFDIRSGKLIRWFQHDGDVGDPIKVAVDGSGSYLACAYSNRCIYIYDYATGEMAAQATGYSGLVTGVIFLSDCSHLVSVGSDGCIFVWKLPALLSSKMLQRSKRISTEFPQESINIPVAFNQINSNQFNLLQKDCSKEEPANGNVRHWSSDTLYKDGTSLEKTGFRFSVSRLPKWARHHVTDNSVPVENSNSFKVDSQQDFVCHQSQSLSKDNEEVGQHYSSTLSRHFSETESSLSPSPLESYNRASNARWLTIHTVCMDLLDSPATCDMKSLNIQRSMPDSRCMETTHPNKRIKLSSPSTSIENPLAEPNSGSSEQANLHDAPLDKCKNGCADEFWTDNSSFSTGTNEEQKIYKMNFGNFSAEQKTKRGKSLSRSNYPSGFFVRRELVEGRKRSLCMHAQDSVGGSPKTDSSFLPKNSSICSHKDAGNAPAGSSDISDVSNKGDSSLNLKILKSGGQEALDVDKIGETEIIRSCEEALYNLEAAAEKALQSFCKLTTVNIGVKEVSKRFQRLHIIERKVEALAKLLHPSQCKT</sequence>
<dbReference type="PANTHER" id="PTHR45589">
    <property type="entry name" value="WD REPEAT DOMAIN 62, ISOFORM G"/>
    <property type="match status" value="1"/>
</dbReference>
<dbReference type="Pfam" id="PF00400">
    <property type="entry name" value="WD40"/>
    <property type="match status" value="4"/>
</dbReference>
<feature type="compositionally biased region" description="Low complexity" evidence="2">
    <location>
        <begin position="867"/>
        <end position="878"/>
    </location>
</feature>
<evidence type="ECO:0000313" key="4">
    <source>
        <dbReference type="Proteomes" id="UP001567538"/>
    </source>
</evidence>
<feature type="region of interest" description="Disordered" evidence="2">
    <location>
        <begin position="928"/>
        <end position="955"/>
    </location>
</feature>
<accession>A0ABD1GN13</accession>
<evidence type="ECO:0000256" key="1">
    <source>
        <dbReference type="PROSITE-ProRule" id="PRU00221"/>
    </source>
</evidence>
<dbReference type="GO" id="GO:0016301">
    <property type="term" value="F:kinase activity"/>
    <property type="evidence" value="ECO:0007669"/>
    <property type="project" value="UniProtKB-KW"/>
</dbReference>
<feature type="region of interest" description="Disordered" evidence="2">
    <location>
        <begin position="843"/>
        <end position="878"/>
    </location>
</feature>
<dbReference type="InterPro" id="IPR001680">
    <property type="entry name" value="WD40_rpt"/>
</dbReference>
<proteinExistence type="predicted"/>
<dbReference type="Gene3D" id="2.130.10.10">
    <property type="entry name" value="YVTN repeat-like/Quinoprotein amine dehydrogenase"/>
    <property type="match status" value="4"/>
</dbReference>
<dbReference type="InterPro" id="IPR052779">
    <property type="entry name" value="WDR62"/>
</dbReference>
<organism evidence="3 4">
    <name type="scientific">Salvia divinorum</name>
    <name type="common">Maria pastora</name>
    <name type="synonym">Diviner's sage</name>
    <dbReference type="NCBI Taxonomy" id="28513"/>
    <lineage>
        <taxon>Eukaryota</taxon>
        <taxon>Viridiplantae</taxon>
        <taxon>Streptophyta</taxon>
        <taxon>Embryophyta</taxon>
        <taxon>Tracheophyta</taxon>
        <taxon>Spermatophyta</taxon>
        <taxon>Magnoliopsida</taxon>
        <taxon>eudicotyledons</taxon>
        <taxon>Gunneridae</taxon>
        <taxon>Pentapetalae</taxon>
        <taxon>asterids</taxon>
        <taxon>lamiids</taxon>
        <taxon>Lamiales</taxon>
        <taxon>Lamiaceae</taxon>
        <taxon>Nepetoideae</taxon>
        <taxon>Mentheae</taxon>
        <taxon>Salviinae</taxon>
        <taxon>Salvia</taxon>
        <taxon>Salvia subgen. Calosphace</taxon>
    </lineage>
</organism>
<dbReference type="InterPro" id="IPR036322">
    <property type="entry name" value="WD40_repeat_dom_sf"/>
</dbReference>
<keyword evidence="3" id="KW-0808">Transferase</keyword>
<dbReference type="PROSITE" id="PS50082">
    <property type="entry name" value="WD_REPEATS_2"/>
    <property type="match status" value="1"/>
</dbReference>
<evidence type="ECO:0000313" key="3">
    <source>
        <dbReference type="EMBL" id="KAL1545526.1"/>
    </source>
</evidence>
<evidence type="ECO:0000256" key="2">
    <source>
        <dbReference type="SAM" id="MobiDB-lite"/>
    </source>
</evidence>